<sequence>TADKVAFSHQEHKLGDSPYWMRCFDLQSICYLKLMGNPASACTDVTDALNIVIHGVSSGHTAMCNWLSGKEERI</sequence>
<reference evidence="1 2" key="1">
    <citation type="submission" date="2024-05" db="EMBL/GenBank/DDBJ databases">
        <title>Genome sequencing and assembly of Indian major carp, Cirrhinus mrigala (Hamilton, 1822).</title>
        <authorList>
            <person name="Mohindra V."/>
            <person name="Chowdhury L.M."/>
            <person name="Lal K."/>
            <person name="Jena J.K."/>
        </authorList>
    </citation>
    <scope>NUCLEOTIDE SEQUENCE [LARGE SCALE GENOMIC DNA]</scope>
    <source>
        <strain evidence="1">CM1030</strain>
        <tissue evidence="1">Blood</tissue>
    </source>
</reference>
<accession>A0ABD0R154</accession>
<organism evidence="1 2">
    <name type="scientific">Cirrhinus mrigala</name>
    <name type="common">Mrigala</name>
    <dbReference type="NCBI Taxonomy" id="683832"/>
    <lineage>
        <taxon>Eukaryota</taxon>
        <taxon>Metazoa</taxon>
        <taxon>Chordata</taxon>
        <taxon>Craniata</taxon>
        <taxon>Vertebrata</taxon>
        <taxon>Euteleostomi</taxon>
        <taxon>Actinopterygii</taxon>
        <taxon>Neopterygii</taxon>
        <taxon>Teleostei</taxon>
        <taxon>Ostariophysi</taxon>
        <taxon>Cypriniformes</taxon>
        <taxon>Cyprinidae</taxon>
        <taxon>Labeoninae</taxon>
        <taxon>Labeonini</taxon>
        <taxon>Cirrhinus</taxon>
    </lineage>
</organism>
<name>A0ABD0R154_CIRMR</name>
<comment type="caution">
    <text evidence="1">The sequence shown here is derived from an EMBL/GenBank/DDBJ whole genome shotgun (WGS) entry which is preliminary data.</text>
</comment>
<proteinExistence type="predicted"/>
<gene>
    <name evidence="1" type="ORF">M9458_010532</name>
</gene>
<dbReference type="EMBL" id="JAMKFB020000005">
    <property type="protein sequence ID" value="KAL0192236.1"/>
    <property type="molecule type" value="Genomic_DNA"/>
</dbReference>
<feature type="non-terminal residue" evidence="1">
    <location>
        <position position="1"/>
    </location>
</feature>
<evidence type="ECO:0000313" key="1">
    <source>
        <dbReference type="EMBL" id="KAL0192236.1"/>
    </source>
</evidence>
<protein>
    <submittedName>
        <fullName evidence="1">Uncharacterized protein</fullName>
    </submittedName>
</protein>
<dbReference type="Proteomes" id="UP001529510">
    <property type="component" value="Unassembled WGS sequence"/>
</dbReference>
<evidence type="ECO:0000313" key="2">
    <source>
        <dbReference type="Proteomes" id="UP001529510"/>
    </source>
</evidence>
<dbReference type="AlphaFoldDB" id="A0ABD0R154"/>
<keyword evidence="2" id="KW-1185">Reference proteome</keyword>